<name>A0A2N6CUX0_9GAMM</name>
<evidence type="ECO:0000256" key="4">
    <source>
        <dbReference type="ARBA" id="ARBA00023136"/>
    </source>
</evidence>
<accession>A0A2N6CUX0</accession>
<dbReference type="GO" id="GO:0016020">
    <property type="term" value="C:membrane"/>
    <property type="evidence" value="ECO:0007669"/>
    <property type="project" value="UniProtKB-SubCell"/>
</dbReference>
<dbReference type="Pfam" id="PF04893">
    <property type="entry name" value="Yip1"/>
    <property type="match status" value="1"/>
</dbReference>
<sequence>MHFAHLIQTPFSSSTGWDELRSRRPSVVSLVMFIVLPMSLIPPVMLYYAGTHYGDAFIPGFGDKAWQFITTIFFLAELLSFAVMGWLIHEVAGTHHPEISLHDTYLLAALAPIPLWLSALGLLIPSLVVNMLIALAALAASCLLVYHGLQGLKLIREDVEAMSVTYTIMAASVIAWAMLLSIIWAF</sequence>
<feature type="domain" description="Yip1" evidence="6">
    <location>
        <begin position="11"/>
        <end position="176"/>
    </location>
</feature>
<keyword evidence="4 5" id="KW-0472">Membrane</keyword>
<gene>
    <name evidence="7" type="ORF">C0630_12940</name>
</gene>
<keyword evidence="2 5" id="KW-0812">Transmembrane</keyword>
<comment type="caution">
    <text evidence="7">The sequence shown here is derived from an EMBL/GenBank/DDBJ whole genome shotgun (WGS) entry which is preliminary data.</text>
</comment>
<keyword evidence="3 5" id="KW-1133">Transmembrane helix</keyword>
<protein>
    <submittedName>
        <fullName evidence="7">DUF1282 domain-containing protein</fullName>
    </submittedName>
</protein>
<dbReference type="RefSeq" id="WP_029131721.1">
    <property type="nucleotide sequence ID" value="NZ_CAXXYC010000004.1"/>
</dbReference>
<feature type="transmembrane region" description="Helical" evidence="5">
    <location>
        <begin position="68"/>
        <end position="92"/>
    </location>
</feature>
<evidence type="ECO:0000313" key="8">
    <source>
        <dbReference type="Proteomes" id="UP000235015"/>
    </source>
</evidence>
<evidence type="ECO:0000313" key="7">
    <source>
        <dbReference type="EMBL" id="PLX60967.1"/>
    </source>
</evidence>
<evidence type="ECO:0000256" key="3">
    <source>
        <dbReference type="ARBA" id="ARBA00022989"/>
    </source>
</evidence>
<evidence type="ECO:0000259" key="6">
    <source>
        <dbReference type="Pfam" id="PF04893"/>
    </source>
</evidence>
<feature type="transmembrane region" description="Helical" evidence="5">
    <location>
        <begin position="130"/>
        <end position="149"/>
    </location>
</feature>
<evidence type="ECO:0000256" key="1">
    <source>
        <dbReference type="ARBA" id="ARBA00004141"/>
    </source>
</evidence>
<proteinExistence type="predicted"/>
<feature type="transmembrane region" description="Helical" evidence="5">
    <location>
        <begin position="27"/>
        <end position="48"/>
    </location>
</feature>
<dbReference type="AlphaFoldDB" id="A0A2N6CUX0"/>
<evidence type="ECO:0000256" key="5">
    <source>
        <dbReference type="SAM" id="Phobius"/>
    </source>
</evidence>
<reference evidence="7 8" key="1">
    <citation type="submission" date="2017-11" db="EMBL/GenBank/DDBJ databases">
        <title>Genome-resolved metagenomics identifies genetic mobility, metabolic interactions, and unexpected diversity in perchlorate-reducing communities.</title>
        <authorList>
            <person name="Barnum T.P."/>
            <person name="Figueroa I.A."/>
            <person name="Carlstrom C.I."/>
            <person name="Lucas L.N."/>
            <person name="Engelbrektson A.L."/>
            <person name="Coates J.D."/>
        </authorList>
    </citation>
    <scope>NUCLEOTIDE SEQUENCE [LARGE SCALE GENOMIC DNA]</scope>
    <source>
        <strain evidence="7">BM301</strain>
    </source>
</reference>
<feature type="transmembrane region" description="Helical" evidence="5">
    <location>
        <begin position="104"/>
        <end position="124"/>
    </location>
</feature>
<dbReference type="Proteomes" id="UP000235015">
    <property type="component" value="Unassembled WGS sequence"/>
</dbReference>
<dbReference type="EMBL" id="PKUN01000022">
    <property type="protein sequence ID" value="PLX60967.1"/>
    <property type="molecule type" value="Genomic_DNA"/>
</dbReference>
<dbReference type="InterPro" id="IPR006977">
    <property type="entry name" value="Yip1_dom"/>
</dbReference>
<comment type="subcellular location">
    <subcellularLocation>
        <location evidence="1">Membrane</location>
        <topology evidence="1">Multi-pass membrane protein</topology>
    </subcellularLocation>
</comment>
<feature type="transmembrane region" description="Helical" evidence="5">
    <location>
        <begin position="161"/>
        <end position="185"/>
    </location>
</feature>
<evidence type="ECO:0000256" key="2">
    <source>
        <dbReference type="ARBA" id="ARBA00022692"/>
    </source>
</evidence>
<organism evidence="7 8">
    <name type="scientific">Sedimenticola selenatireducens</name>
    <dbReference type="NCBI Taxonomy" id="191960"/>
    <lineage>
        <taxon>Bacteria</taxon>
        <taxon>Pseudomonadati</taxon>
        <taxon>Pseudomonadota</taxon>
        <taxon>Gammaproteobacteria</taxon>
        <taxon>Chromatiales</taxon>
        <taxon>Sedimenticolaceae</taxon>
        <taxon>Sedimenticola</taxon>
    </lineage>
</organism>
<dbReference type="STRING" id="1111735.GCA_000428045_00077"/>